<evidence type="ECO:0000313" key="1">
    <source>
        <dbReference type="EMBL" id="SFK62732.1"/>
    </source>
</evidence>
<organism evidence="1 2">
    <name type="scientific">Halogranum rubrum</name>
    <dbReference type="NCBI Taxonomy" id="553466"/>
    <lineage>
        <taxon>Archaea</taxon>
        <taxon>Methanobacteriati</taxon>
        <taxon>Methanobacteriota</taxon>
        <taxon>Stenosarchaea group</taxon>
        <taxon>Halobacteria</taxon>
        <taxon>Halobacteriales</taxon>
        <taxon>Haloferacaceae</taxon>
    </lineage>
</organism>
<name>A0A1I4B1E6_9EURY</name>
<dbReference type="RefSeq" id="WP_245756812.1">
    <property type="nucleotide sequence ID" value="NZ_FOTC01000001.1"/>
</dbReference>
<accession>A0A1I4B1E6</accession>
<reference evidence="2" key="1">
    <citation type="submission" date="2016-10" db="EMBL/GenBank/DDBJ databases">
        <authorList>
            <person name="Varghese N."/>
            <person name="Submissions S."/>
        </authorList>
    </citation>
    <scope>NUCLEOTIDE SEQUENCE [LARGE SCALE GENOMIC DNA]</scope>
    <source>
        <strain evidence="2">CGMCC 1.7738</strain>
    </source>
</reference>
<dbReference type="STRING" id="553466.SAMN04487950_0249"/>
<dbReference type="EMBL" id="FOTC01000001">
    <property type="protein sequence ID" value="SFK62732.1"/>
    <property type="molecule type" value="Genomic_DNA"/>
</dbReference>
<sequence length="103" mass="11079">MSVQKLPDVTVDAKLTVLVSRHARGDLHDGVHERLQKIDGVQRVETADIRGLRPGLNDLTVEVQAVLRLRPTALDDDSIAAQLADGFGIKRAVATVDSDTGIS</sequence>
<evidence type="ECO:0000313" key="2">
    <source>
        <dbReference type="Proteomes" id="UP000199607"/>
    </source>
</evidence>
<gene>
    <name evidence="1" type="ORF">SAMN04487950_0249</name>
</gene>
<protein>
    <submittedName>
        <fullName evidence="1">Uncharacterized protein</fullName>
    </submittedName>
</protein>
<keyword evidence="2" id="KW-1185">Reference proteome</keyword>
<proteinExistence type="predicted"/>
<dbReference type="Proteomes" id="UP000199607">
    <property type="component" value="Unassembled WGS sequence"/>
</dbReference>
<dbReference type="AlphaFoldDB" id="A0A1I4B1E6"/>